<dbReference type="SMART" id="SM00355">
    <property type="entry name" value="ZnF_C2H2"/>
    <property type="match status" value="4"/>
</dbReference>
<evidence type="ECO:0000256" key="13">
    <source>
        <dbReference type="SAM" id="MobiDB-lite"/>
    </source>
</evidence>
<proteinExistence type="inferred from homology"/>
<feature type="domain" description="C2H2-type" evidence="15">
    <location>
        <begin position="137"/>
        <end position="167"/>
    </location>
</feature>
<sequence length="386" mass="41951">MWLSCMLLSTVGAVSNADERSSLLQGDRREPGSCLIDEAGLSGVTSHWRLLMNPKLPSEGMKAYSCRFCGKSFTDSSNLRRHTMIHTGEKPYKCPQCSHSSNRKGNLIAHIMAVHKKLDAADVLPDYSAIGAESLGNVCKVCGKVFNGRNWKQNLEYHFLTHTKEKPFKCPICLHRSALKYNLIRHIRNRHRDLLAAPCQGQSGATGNTKVLAEANSQGTSYQAAQQRQDRDASCGQDTATALQFTLDQGHSGQGNRLPSCSDVQITGTGDVHPTTSHKQSPLQDNSSSLMVSQKATASVSQVNALSTCQNITASQCGQKALSVVQAMGFLSGESLNSGDHGTSRLGTPYHQHLPSAGLVKQHDTHTFPSQEMNVLQTHDLQLSID</sequence>
<dbReference type="AlphaFoldDB" id="A0A5B7CLY8"/>
<dbReference type="InterPro" id="IPR036236">
    <property type="entry name" value="Znf_C2H2_sf"/>
</dbReference>
<dbReference type="OrthoDB" id="6077919at2759"/>
<dbReference type="GO" id="GO:0005634">
    <property type="term" value="C:nucleus"/>
    <property type="evidence" value="ECO:0007669"/>
    <property type="project" value="UniProtKB-SubCell"/>
</dbReference>
<dbReference type="Proteomes" id="UP000324222">
    <property type="component" value="Unassembled WGS sequence"/>
</dbReference>
<comment type="subcellular location">
    <subcellularLocation>
        <location evidence="2">Nucleus</location>
    </subcellularLocation>
</comment>
<keyword evidence="14" id="KW-0732">Signal</keyword>
<keyword evidence="7" id="KW-0862">Zinc</keyword>
<evidence type="ECO:0000256" key="4">
    <source>
        <dbReference type="ARBA" id="ARBA00022723"/>
    </source>
</evidence>
<dbReference type="FunFam" id="3.30.160.60:FF:001732">
    <property type="entry name" value="Zgc:162936"/>
    <property type="match status" value="1"/>
</dbReference>
<keyword evidence="6 12" id="KW-0863">Zinc-finger</keyword>
<name>A0A5B7CLY8_PORTR</name>
<dbReference type="Gene3D" id="3.30.160.60">
    <property type="entry name" value="Classic Zinc Finger"/>
    <property type="match status" value="4"/>
</dbReference>
<dbReference type="FunFam" id="3.30.160.60:FF:001134">
    <property type="entry name" value="Zinc finger protein 70"/>
    <property type="match status" value="1"/>
</dbReference>
<dbReference type="GO" id="GO:0000978">
    <property type="term" value="F:RNA polymerase II cis-regulatory region sequence-specific DNA binding"/>
    <property type="evidence" value="ECO:0007669"/>
    <property type="project" value="TreeGrafter"/>
</dbReference>
<dbReference type="GO" id="GO:0008270">
    <property type="term" value="F:zinc ion binding"/>
    <property type="evidence" value="ECO:0007669"/>
    <property type="project" value="UniProtKB-KW"/>
</dbReference>
<keyword evidence="9" id="KW-0238">DNA-binding</keyword>
<feature type="domain" description="C2H2-type" evidence="15">
    <location>
        <begin position="64"/>
        <end position="91"/>
    </location>
</feature>
<dbReference type="InterPro" id="IPR013087">
    <property type="entry name" value="Znf_C2H2_type"/>
</dbReference>
<evidence type="ECO:0000256" key="2">
    <source>
        <dbReference type="ARBA" id="ARBA00004123"/>
    </source>
</evidence>
<dbReference type="GO" id="GO:0005694">
    <property type="term" value="C:chromosome"/>
    <property type="evidence" value="ECO:0007669"/>
    <property type="project" value="UniProtKB-ARBA"/>
</dbReference>
<dbReference type="Pfam" id="PF13909">
    <property type="entry name" value="zf-H2C2_5"/>
    <property type="match status" value="1"/>
</dbReference>
<dbReference type="EMBL" id="VSRR010000121">
    <property type="protein sequence ID" value="MPC10559.1"/>
    <property type="molecule type" value="Genomic_DNA"/>
</dbReference>
<evidence type="ECO:0000256" key="5">
    <source>
        <dbReference type="ARBA" id="ARBA00022737"/>
    </source>
</evidence>
<dbReference type="GO" id="GO:0001228">
    <property type="term" value="F:DNA-binding transcription activator activity, RNA polymerase II-specific"/>
    <property type="evidence" value="ECO:0007669"/>
    <property type="project" value="TreeGrafter"/>
</dbReference>
<organism evidence="16 17">
    <name type="scientific">Portunus trituberculatus</name>
    <name type="common">Swimming crab</name>
    <name type="synonym">Neptunus trituberculatus</name>
    <dbReference type="NCBI Taxonomy" id="210409"/>
    <lineage>
        <taxon>Eukaryota</taxon>
        <taxon>Metazoa</taxon>
        <taxon>Ecdysozoa</taxon>
        <taxon>Arthropoda</taxon>
        <taxon>Crustacea</taxon>
        <taxon>Multicrustacea</taxon>
        <taxon>Malacostraca</taxon>
        <taxon>Eumalacostraca</taxon>
        <taxon>Eucarida</taxon>
        <taxon>Decapoda</taxon>
        <taxon>Pleocyemata</taxon>
        <taxon>Brachyura</taxon>
        <taxon>Eubrachyura</taxon>
        <taxon>Portunoidea</taxon>
        <taxon>Portunidae</taxon>
        <taxon>Portuninae</taxon>
        <taxon>Portunus</taxon>
    </lineage>
</organism>
<reference evidence="16 17" key="1">
    <citation type="submission" date="2019-05" db="EMBL/GenBank/DDBJ databases">
        <title>Another draft genome of Portunus trituberculatus and its Hox gene families provides insights of decapod evolution.</title>
        <authorList>
            <person name="Jeong J.-H."/>
            <person name="Song I."/>
            <person name="Kim S."/>
            <person name="Choi T."/>
            <person name="Kim D."/>
            <person name="Ryu S."/>
            <person name="Kim W."/>
        </authorList>
    </citation>
    <scope>NUCLEOTIDE SEQUENCE [LARGE SCALE GENOMIC DNA]</scope>
    <source>
        <tissue evidence="16">Muscle</tissue>
    </source>
</reference>
<dbReference type="PROSITE" id="PS00028">
    <property type="entry name" value="ZINC_FINGER_C2H2_1"/>
    <property type="match status" value="1"/>
</dbReference>
<keyword evidence="10" id="KW-0804">Transcription</keyword>
<feature type="region of interest" description="Disordered" evidence="13">
    <location>
        <begin position="249"/>
        <end position="290"/>
    </location>
</feature>
<feature type="domain" description="C2H2-type" evidence="15">
    <location>
        <begin position="92"/>
        <end position="120"/>
    </location>
</feature>
<evidence type="ECO:0000256" key="10">
    <source>
        <dbReference type="ARBA" id="ARBA00023163"/>
    </source>
</evidence>
<evidence type="ECO:0000256" key="8">
    <source>
        <dbReference type="ARBA" id="ARBA00023015"/>
    </source>
</evidence>
<dbReference type="FunFam" id="3.30.160.60:FF:000446">
    <property type="entry name" value="Zinc finger protein"/>
    <property type="match status" value="1"/>
</dbReference>
<protein>
    <submittedName>
        <fullName evidence="16">Zinc finger protein 263</fullName>
    </submittedName>
</protein>
<keyword evidence="4" id="KW-0479">Metal-binding</keyword>
<evidence type="ECO:0000259" key="15">
    <source>
        <dbReference type="PROSITE" id="PS50157"/>
    </source>
</evidence>
<dbReference type="Pfam" id="PF00096">
    <property type="entry name" value="zf-C2H2"/>
    <property type="match status" value="1"/>
</dbReference>
<evidence type="ECO:0000256" key="7">
    <source>
        <dbReference type="ARBA" id="ARBA00022833"/>
    </source>
</evidence>
<evidence type="ECO:0000256" key="11">
    <source>
        <dbReference type="ARBA" id="ARBA00023242"/>
    </source>
</evidence>
<dbReference type="SUPFAM" id="SSF57667">
    <property type="entry name" value="beta-beta-alpha zinc fingers"/>
    <property type="match status" value="2"/>
</dbReference>
<evidence type="ECO:0000313" key="16">
    <source>
        <dbReference type="EMBL" id="MPC10559.1"/>
    </source>
</evidence>
<comment type="caution">
    <text evidence="16">The sequence shown here is derived from an EMBL/GenBank/DDBJ whole genome shotgun (WGS) entry which is preliminary data.</text>
</comment>
<feature type="chain" id="PRO_5022936502" evidence="14">
    <location>
        <begin position="18"/>
        <end position="386"/>
    </location>
</feature>
<keyword evidence="17" id="KW-1185">Reference proteome</keyword>
<dbReference type="PROSITE" id="PS50157">
    <property type="entry name" value="ZINC_FINGER_C2H2_2"/>
    <property type="match status" value="3"/>
</dbReference>
<gene>
    <name evidence="16" type="primary">ZNF263</name>
    <name evidence="16" type="ORF">E2C01_003196</name>
</gene>
<dbReference type="PANTHER" id="PTHR24393:SF34">
    <property type="entry name" value="PR_SET DOMAIN 13"/>
    <property type="match status" value="1"/>
</dbReference>
<evidence type="ECO:0000256" key="14">
    <source>
        <dbReference type="SAM" id="SignalP"/>
    </source>
</evidence>
<comment type="similarity">
    <text evidence="3">Belongs to the krueppel C2H2-type zinc-finger protein family.</text>
</comment>
<evidence type="ECO:0000256" key="6">
    <source>
        <dbReference type="ARBA" id="ARBA00022771"/>
    </source>
</evidence>
<comment type="function">
    <text evidence="1">May be involved in transcriptional regulation.</text>
</comment>
<evidence type="ECO:0000313" key="17">
    <source>
        <dbReference type="Proteomes" id="UP000324222"/>
    </source>
</evidence>
<keyword evidence="5" id="KW-0677">Repeat</keyword>
<dbReference type="PANTHER" id="PTHR24393">
    <property type="entry name" value="ZINC FINGER PROTEIN"/>
    <property type="match status" value="1"/>
</dbReference>
<keyword evidence="8" id="KW-0805">Transcription regulation</keyword>
<evidence type="ECO:0000256" key="9">
    <source>
        <dbReference type="ARBA" id="ARBA00023125"/>
    </source>
</evidence>
<evidence type="ECO:0000256" key="3">
    <source>
        <dbReference type="ARBA" id="ARBA00006991"/>
    </source>
</evidence>
<evidence type="ECO:0000256" key="12">
    <source>
        <dbReference type="PROSITE-ProRule" id="PRU00042"/>
    </source>
</evidence>
<accession>A0A5B7CLY8</accession>
<feature type="signal peptide" evidence="14">
    <location>
        <begin position="1"/>
        <end position="17"/>
    </location>
</feature>
<keyword evidence="11" id="KW-0539">Nucleus</keyword>
<evidence type="ECO:0000256" key="1">
    <source>
        <dbReference type="ARBA" id="ARBA00003767"/>
    </source>
</evidence>